<organism evidence="2 3">
    <name type="scientific">Candidatus Kaiserbacteria bacterium CG_4_9_14_0_2_um_filter_41_32</name>
    <dbReference type="NCBI Taxonomy" id="1974601"/>
    <lineage>
        <taxon>Bacteria</taxon>
        <taxon>Candidatus Kaiseribacteriota</taxon>
    </lineage>
</organism>
<dbReference type="Gene3D" id="3.40.50.620">
    <property type="entry name" value="HUPs"/>
    <property type="match status" value="1"/>
</dbReference>
<gene>
    <name evidence="2" type="ORF">CO026_02770</name>
</gene>
<dbReference type="EMBL" id="PFRD01000099">
    <property type="protein sequence ID" value="PJC55972.1"/>
    <property type="molecule type" value="Genomic_DNA"/>
</dbReference>
<dbReference type="Pfam" id="PF02698">
    <property type="entry name" value="DUF218"/>
    <property type="match status" value="1"/>
</dbReference>
<dbReference type="PANTHER" id="PTHR30336:SF20">
    <property type="entry name" value="DUF218 DOMAIN-CONTAINING PROTEIN"/>
    <property type="match status" value="1"/>
</dbReference>
<sequence>MDKNRALNLIWDYMHLNHQLQKADAILVLGNRDIRVGEYAAQLWLDGWAPYLICAGSGDIHNNKPGREKFTGTTEAEVFAQIAMKVGVPEESILVENKSQNTGQNYEFAIKLLKDKGIDPKTLIAVQKPYMERRTYATGKVWLPDVDLIVTSPPILLEDYPNESNSVGEHWIHALVGDLQRIKEYPAKGFQIEQEIPEDVWEAFEYLVEQGYTNRLIKV</sequence>
<dbReference type="AlphaFoldDB" id="A0A2M8FEF7"/>
<comment type="caution">
    <text evidence="2">The sequence shown here is derived from an EMBL/GenBank/DDBJ whole genome shotgun (WGS) entry which is preliminary data.</text>
</comment>
<reference evidence="3" key="1">
    <citation type="submission" date="2017-09" db="EMBL/GenBank/DDBJ databases">
        <title>Depth-based differentiation of microbial function through sediment-hosted aquifers and enrichment of novel symbionts in the deep terrestrial subsurface.</title>
        <authorList>
            <person name="Probst A.J."/>
            <person name="Ladd B."/>
            <person name="Jarett J.K."/>
            <person name="Geller-Mcgrath D.E."/>
            <person name="Sieber C.M.K."/>
            <person name="Emerson J.B."/>
            <person name="Anantharaman K."/>
            <person name="Thomas B.C."/>
            <person name="Malmstrom R."/>
            <person name="Stieglmeier M."/>
            <person name="Klingl A."/>
            <person name="Woyke T."/>
            <person name="Ryan C.M."/>
            <person name="Banfield J.F."/>
        </authorList>
    </citation>
    <scope>NUCLEOTIDE SEQUENCE [LARGE SCALE GENOMIC DNA]</scope>
</reference>
<proteinExistence type="predicted"/>
<dbReference type="InterPro" id="IPR014729">
    <property type="entry name" value="Rossmann-like_a/b/a_fold"/>
</dbReference>
<dbReference type="PANTHER" id="PTHR30336">
    <property type="entry name" value="INNER MEMBRANE PROTEIN, PROBABLE PERMEASE"/>
    <property type="match status" value="1"/>
</dbReference>
<accession>A0A2M8FEF7</accession>
<dbReference type="GO" id="GO:0005886">
    <property type="term" value="C:plasma membrane"/>
    <property type="evidence" value="ECO:0007669"/>
    <property type="project" value="TreeGrafter"/>
</dbReference>
<evidence type="ECO:0000313" key="3">
    <source>
        <dbReference type="Proteomes" id="UP000230391"/>
    </source>
</evidence>
<dbReference type="InterPro" id="IPR003848">
    <property type="entry name" value="DUF218"/>
</dbReference>
<dbReference type="CDD" id="cd06259">
    <property type="entry name" value="YdcF-like"/>
    <property type="match status" value="1"/>
</dbReference>
<evidence type="ECO:0000259" key="1">
    <source>
        <dbReference type="Pfam" id="PF02698"/>
    </source>
</evidence>
<name>A0A2M8FEF7_9BACT</name>
<dbReference type="InterPro" id="IPR051599">
    <property type="entry name" value="Cell_Envelope_Assoc"/>
</dbReference>
<feature type="domain" description="DUF218" evidence="1">
    <location>
        <begin position="24"/>
        <end position="138"/>
    </location>
</feature>
<evidence type="ECO:0000313" key="2">
    <source>
        <dbReference type="EMBL" id="PJC55972.1"/>
    </source>
</evidence>
<protein>
    <recommendedName>
        <fullName evidence="1">DUF218 domain-containing protein</fullName>
    </recommendedName>
</protein>
<dbReference type="Proteomes" id="UP000230391">
    <property type="component" value="Unassembled WGS sequence"/>
</dbReference>